<dbReference type="Pfam" id="PF04578">
    <property type="entry name" value="DUF594"/>
    <property type="match status" value="1"/>
</dbReference>
<keyword evidence="1" id="KW-1133">Transmembrane helix</keyword>
<dbReference type="AlphaFoldDB" id="A0AAD8RWV1"/>
<reference evidence="3" key="1">
    <citation type="submission" date="2023-07" db="EMBL/GenBank/DDBJ databases">
        <title>A chromosome-level genome assembly of Lolium multiflorum.</title>
        <authorList>
            <person name="Chen Y."/>
            <person name="Copetti D."/>
            <person name="Kolliker R."/>
            <person name="Studer B."/>
        </authorList>
    </citation>
    <scope>NUCLEOTIDE SEQUENCE</scope>
    <source>
        <strain evidence="3">02402/16</strain>
        <tissue evidence="3">Leaf</tissue>
    </source>
</reference>
<feature type="transmembrane region" description="Helical" evidence="1">
    <location>
        <begin position="57"/>
        <end position="77"/>
    </location>
</feature>
<dbReference type="PANTHER" id="PTHR31325">
    <property type="entry name" value="OS01G0798800 PROTEIN-RELATED"/>
    <property type="match status" value="1"/>
</dbReference>
<organism evidence="3 4">
    <name type="scientific">Lolium multiflorum</name>
    <name type="common">Italian ryegrass</name>
    <name type="synonym">Lolium perenne subsp. multiflorum</name>
    <dbReference type="NCBI Taxonomy" id="4521"/>
    <lineage>
        <taxon>Eukaryota</taxon>
        <taxon>Viridiplantae</taxon>
        <taxon>Streptophyta</taxon>
        <taxon>Embryophyta</taxon>
        <taxon>Tracheophyta</taxon>
        <taxon>Spermatophyta</taxon>
        <taxon>Magnoliopsida</taxon>
        <taxon>Liliopsida</taxon>
        <taxon>Poales</taxon>
        <taxon>Poaceae</taxon>
        <taxon>BOP clade</taxon>
        <taxon>Pooideae</taxon>
        <taxon>Poodae</taxon>
        <taxon>Poeae</taxon>
        <taxon>Poeae Chloroplast Group 2 (Poeae type)</taxon>
        <taxon>Loliodinae</taxon>
        <taxon>Loliinae</taxon>
        <taxon>Lolium</taxon>
    </lineage>
</organism>
<evidence type="ECO:0000259" key="2">
    <source>
        <dbReference type="Pfam" id="PF13968"/>
    </source>
</evidence>
<gene>
    <name evidence="3" type="ORF">QYE76_006737</name>
</gene>
<evidence type="ECO:0000313" key="4">
    <source>
        <dbReference type="Proteomes" id="UP001231189"/>
    </source>
</evidence>
<keyword evidence="1" id="KW-0812">Transmembrane</keyword>
<evidence type="ECO:0000313" key="3">
    <source>
        <dbReference type="EMBL" id="KAK1632422.1"/>
    </source>
</evidence>
<dbReference type="EMBL" id="JAUUTY010000005">
    <property type="protein sequence ID" value="KAK1632422.1"/>
    <property type="molecule type" value="Genomic_DNA"/>
</dbReference>
<dbReference type="InterPro" id="IPR025315">
    <property type="entry name" value="DUF4220"/>
</dbReference>
<keyword evidence="1" id="KW-0472">Membrane</keyword>
<feature type="transmembrane region" description="Helical" evidence="1">
    <location>
        <begin position="25"/>
        <end position="45"/>
    </location>
</feature>
<proteinExistence type="predicted"/>
<dbReference type="Proteomes" id="UP001231189">
    <property type="component" value="Unassembled WGS sequence"/>
</dbReference>
<sequence length="721" mass="80446">MDAADDVALAPGTSPSHRRHPLGQLVYITVLISAGVLAMFLLHVLGSLRRRSSNKALHAVVLGAYTLSYLLVSYSLGLMQDSEDYFTEFAVWAVCLLMLLGGTDNLMACKLDDVDNWKSFHVRHLFKGALVVLIVAVYGGEVSEYQKPLWGILCVNILQSCVRIKSMRDASKSNLLSKNVKPISDYMKGEDKRQLSSAVTMKGYRYVVAGEPSLRKHGKEAVDGSRDDKEITTVEQIYECEGSLLSSKSKRGMRLKDICLSMALSKMLNRRFAGFELAEVKANRQKTNDFVFQGLLAGDNKYERAFRVIEVELGFVYDLYYTRYPFLYQKIRHFALALPVAMVTFCSWLTYELSEKHKIKQGEDIPLTATLCLMAVVTFLEAFQLYLHMASDWFKVALIRGYVTRHYLQRSGCTCFSHMVIGLVLRLKALRPWESKLGQYSLLEKYNSTRYRSNCCHVITLFLVDKAKKGRKRGDLVKLSTQVKRAVIDSLIRSKGQLANGARSLEDNGVHELLSWACAASDETLIHSILVWHVATTICKNQLDAEPTKGAKQIAAEDSSAVSTAAPSVQDSSAVASSLSQYCAYLVAFSPDLLPGHSYDSESILDQSIEDARSFAPLKGTKKMKDKCKILLSTSINDNHPVAQGARLARQLMEIQDKALRWKVLSDFWAEMMLYVAPCDDGQARAHLEALARGGEFITHLWALLTHAGVLKRPPNGSEAA</sequence>
<name>A0AAD8RWV1_LOLMU</name>
<feature type="transmembrane region" description="Helical" evidence="1">
    <location>
        <begin position="120"/>
        <end position="139"/>
    </location>
</feature>
<comment type="caution">
    <text evidence="3">The sequence shown here is derived from an EMBL/GenBank/DDBJ whole genome shotgun (WGS) entry which is preliminary data.</text>
</comment>
<feature type="domain" description="DUF4220" evidence="2">
    <location>
        <begin position="64"/>
        <end position="444"/>
    </location>
</feature>
<keyword evidence="4" id="KW-1185">Reference proteome</keyword>
<evidence type="ECO:0000256" key="1">
    <source>
        <dbReference type="SAM" id="Phobius"/>
    </source>
</evidence>
<protein>
    <recommendedName>
        <fullName evidence="2">DUF4220 domain-containing protein</fullName>
    </recommendedName>
</protein>
<feature type="transmembrane region" description="Helical" evidence="1">
    <location>
        <begin position="89"/>
        <end position="108"/>
    </location>
</feature>
<dbReference type="InterPro" id="IPR007658">
    <property type="entry name" value="DUF594"/>
</dbReference>
<dbReference type="Pfam" id="PF13968">
    <property type="entry name" value="DUF4220"/>
    <property type="match status" value="1"/>
</dbReference>
<accession>A0AAD8RWV1</accession>